<feature type="region of interest" description="Disordered" evidence="1">
    <location>
        <begin position="112"/>
        <end position="138"/>
    </location>
</feature>
<dbReference type="AlphaFoldDB" id="A0A3N0XVP2"/>
<feature type="region of interest" description="Disordered" evidence="1">
    <location>
        <begin position="268"/>
        <end position="314"/>
    </location>
</feature>
<dbReference type="Gene3D" id="3.40.220.10">
    <property type="entry name" value="Leucine Aminopeptidase, subunit E, domain 1"/>
    <property type="match status" value="1"/>
</dbReference>
<evidence type="ECO:0000256" key="1">
    <source>
        <dbReference type="SAM" id="MobiDB-lite"/>
    </source>
</evidence>
<keyword evidence="3" id="KW-1185">Reference proteome</keyword>
<dbReference type="Proteomes" id="UP000281406">
    <property type="component" value="Unassembled WGS sequence"/>
</dbReference>
<feature type="region of interest" description="Disordered" evidence="1">
    <location>
        <begin position="344"/>
        <end position="371"/>
    </location>
</feature>
<comment type="caution">
    <text evidence="2">The sequence shown here is derived from an EMBL/GenBank/DDBJ whole genome shotgun (WGS) entry which is preliminary data.</text>
</comment>
<name>A0A3N0XVP2_ANAGA</name>
<reference evidence="2 3" key="1">
    <citation type="submission" date="2018-10" db="EMBL/GenBank/DDBJ databases">
        <title>Genome assembly for a Yunnan-Guizhou Plateau 3E fish, Anabarilius grahami (Regan), and its evolutionary and genetic applications.</title>
        <authorList>
            <person name="Jiang W."/>
        </authorList>
    </citation>
    <scope>NUCLEOTIDE SEQUENCE [LARGE SCALE GENOMIC DNA]</scope>
    <source>
        <strain evidence="2">AG-KIZ</strain>
        <tissue evidence="2">Muscle</tissue>
    </source>
</reference>
<accession>A0A3N0XVP2</accession>
<dbReference type="OrthoDB" id="10618118at2759"/>
<dbReference type="SUPFAM" id="SSF52949">
    <property type="entry name" value="Macro domain-like"/>
    <property type="match status" value="1"/>
</dbReference>
<evidence type="ECO:0000313" key="3">
    <source>
        <dbReference type="Proteomes" id="UP000281406"/>
    </source>
</evidence>
<gene>
    <name evidence="2" type="ORF">DPX16_21126</name>
</gene>
<evidence type="ECO:0000313" key="2">
    <source>
        <dbReference type="EMBL" id="ROJ36305.1"/>
    </source>
</evidence>
<proteinExistence type="predicted"/>
<organism evidence="2 3">
    <name type="scientific">Anabarilius grahami</name>
    <name type="common">Kanglang fish</name>
    <name type="synonym">Barilius grahami</name>
    <dbReference type="NCBI Taxonomy" id="495550"/>
    <lineage>
        <taxon>Eukaryota</taxon>
        <taxon>Metazoa</taxon>
        <taxon>Chordata</taxon>
        <taxon>Craniata</taxon>
        <taxon>Vertebrata</taxon>
        <taxon>Euteleostomi</taxon>
        <taxon>Actinopterygii</taxon>
        <taxon>Neopterygii</taxon>
        <taxon>Teleostei</taxon>
        <taxon>Ostariophysi</taxon>
        <taxon>Cypriniformes</taxon>
        <taxon>Xenocyprididae</taxon>
        <taxon>Xenocypridinae</taxon>
        <taxon>Xenocypridinae incertae sedis</taxon>
        <taxon>Anabarilius</taxon>
    </lineage>
</organism>
<dbReference type="InterPro" id="IPR043472">
    <property type="entry name" value="Macro_dom-like"/>
</dbReference>
<protein>
    <submittedName>
        <fullName evidence="2">Uncharacterized protein</fullName>
    </submittedName>
</protein>
<sequence>MIDIDLVPEDTGGKLEWVSSTQCRCRSNHIPWEEIRTIASVVNFRLREGTEVPTLIYFNRGGKDGSPKVRAFDVNGGQVKSWTDLAQIDLGDNLERDSIALSFVPQRDGNECALDPSAPTFDNLDSPSEGSSSEDEEPLRIYFSKGPNLIIFKEGRLEQEEESELLINPSNKYLNHETGVTAALKGRAGRVFQDESNRLLQCRQNPLFTGDVVLQKQGGPNEILADTTLTQRANRVILAQKYLTNRGALERIIRDAVGNYQYEEYYSDAAAGSDSSSEDQKDTEEEEPTVVRREKVSTPVRRPPTPRKLRFRDRAFESDDQYDSYIDPPAEVVELNQHLEALHLGTPGQRPKTPNSQKKPPRSVEVSSVGPKATIEELMKRDQEMKMLKKTKLKNSTVKGKVRELVRYRFSYTG</sequence>
<dbReference type="EMBL" id="RJVU01061422">
    <property type="protein sequence ID" value="ROJ36305.1"/>
    <property type="molecule type" value="Genomic_DNA"/>
</dbReference>